<protein>
    <submittedName>
        <fullName evidence="2">TraU family protein</fullName>
    </submittedName>
</protein>
<organism evidence="2 3">
    <name type="scientific">Vibrio parahaemolyticus</name>
    <dbReference type="NCBI Taxonomy" id="670"/>
    <lineage>
        <taxon>Bacteria</taxon>
        <taxon>Pseudomonadati</taxon>
        <taxon>Pseudomonadota</taxon>
        <taxon>Gammaproteobacteria</taxon>
        <taxon>Vibrionales</taxon>
        <taxon>Vibrionaceae</taxon>
        <taxon>Vibrio</taxon>
    </lineage>
</organism>
<evidence type="ECO:0000313" key="3">
    <source>
        <dbReference type="Proteomes" id="UP000726777"/>
    </source>
</evidence>
<evidence type="ECO:0000313" key="2">
    <source>
        <dbReference type="EMBL" id="MCC3803748.1"/>
    </source>
</evidence>
<comment type="caution">
    <text evidence="2">The sequence shown here is derived from an EMBL/GenBank/DDBJ whole genome shotgun (WGS) entry which is preliminary data.</text>
</comment>
<dbReference type="AlphaFoldDB" id="A0A9Q3U7P6"/>
<dbReference type="InterPro" id="IPR009649">
    <property type="entry name" value="TraU"/>
</dbReference>
<reference evidence="2" key="1">
    <citation type="submission" date="2020-09" db="EMBL/GenBank/DDBJ databases">
        <title>Genome sequence of Vibrio parahaemolyticus isolates.</title>
        <authorList>
            <person name="Hammerl J.A."/>
            <person name="Strauch E."/>
        </authorList>
    </citation>
    <scope>NUCLEOTIDE SEQUENCE</scope>
    <source>
        <strain evidence="2">17-VB00146</strain>
    </source>
</reference>
<gene>
    <name evidence="2" type="ORF">IB292_01740</name>
</gene>
<proteinExistence type="predicted"/>
<feature type="chain" id="PRO_5040159180" evidence="1">
    <location>
        <begin position="25"/>
        <end position="352"/>
    </location>
</feature>
<feature type="signal peptide" evidence="1">
    <location>
        <begin position="1"/>
        <end position="24"/>
    </location>
</feature>
<keyword evidence="1" id="KW-0732">Signal</keyword>
<sequence length="352" mass="38024">MIKLIKSLAIAILTGAFAFGNANAGGMDSQCPDSEYFSGLMTDICWTCSLPISLFGLTDPPPGANEDFMCACDNELGIPIPGFAVGFFQPDQIMEVSTIPYCSPTLGGIQLSNDYTHIGTPLDQKDNGEYGGDDTNEKAQLVQYHYNYLASPVLKMMQVLAIPECDKNPGTIDLDIMFMSPLTIEWYDDLMSFVLNPDAVAFANPIGQAMCMYDCAETMISGVSSEANWHCAGCDGSLYPLTGNISGAATNPIQASSLVTTRAIAKTHRLGLSARTLGKDAMCEYVYSPMIPKAQYKMQLAFPIPQASGTCCQALGDNWLKWGLGRTAPGGGKDTTFVYNIFRYADCCIPFM</sequence>
<dbReference type="Proteomes" id="UP000726777">
    <property type="component" value="Unassembled WGS sequence"/>
</dbReference>
<accession>A0A9Q3U7P6</accession>
<dbReference type="EMBL" id="JACVHL010000002">
    <property type="protein sequence ID" value="MCC3803748.1"/>
    <property type="molecule type" value="Genomic_DNA"/>
</dbReference>
<name>A0A9Q3U7P6_VIBPH</name>
<dbReference type="RefSeq" id="WP_228085416.1">
    <property type="nucleotide sequence ID" value="NZ_JACVHL010000002.1"/>
</dbReference>
<evidence type="ECO:0000256" key="1">
    <source>
        <dbReference type="SAM" id="SignalP"/>
    </source>
</evidence>
<dbReference type="Pfam" id="PF06834">
    <property type="entry name" value="TraU"/>
    <property type="match status" value="1"/>
</dbReference>